<dbReference type="AlphaFoldDB" id="A0AAN7WPK8"/>
<feature type="region of interest" description="Disordered" evidence="9">
    <location>
        <begin position="90"/>
        <end position="131"/>
    </location>
</feature>
<evidence type="ECO:0000259" key="11">
    <source>
        <dbReference type="PROSITE" id="PS51194"/>
    </source>
</evidence>
<keyword evidence="6" id="KW-0067">ATP-binding</keyword>
<dbReference type="EMBL" id="JAWIZZ010000006">
    <property type="protein sequence ID" value="KAK5782335.1"/>
    <property type="molecule type" value="Genomic_DNA"/>
</dbReference>
<keyword evidence="13" id="KW-1185">Reference proteome</keyword>
<evidence type="ECO:0000256" key="7">
    <source>
        <dbReference type="ARBA" id="ARBA00023054"/>
    </source>
</evidence>
<evidence type="ECO:0000313" key="13">
    <source>
        <dbReference type="Proteomes" id="UP001306508"/>
    </source>
</evidence>
<feature type="domain" description="Helicase ATP-binding" evidence="10">
    <location>
        <begin position="279"/>
        <end position="446"/>
    </location>
</feature>
<dbReference type="InterPro" id="IPR014001">
    <property type="entry name" value="Helicase_ATP-bd"/>
</dbReference>
<dbReference type="SMART" id="SM00490">
    <property type="entry name" value="HELICc"/>
    <property type="match status" value="1"/>
</dbReference>
<keyword evidence="8" id="KW-0539">Nucleus</keyword>
<evidence type="ECO:0000256" key="6">
    <source>
        <dbReference type="ARBA" id="ARBA00022840"/>
    </source>
</evidence>
<evidence type="ECO:0000259" key="10">
    <source>
        <dbReference type="PROSITE" id="PS51192"/>
    </source>
</evidence>
<comment type="subcellular location">
    <subcellularLocation>
        <location evidence="1">Nucleus</location>
    </subcellularLocation>
</comment>
<feature type="compositionally biased region" description="Acidic residues" evidence="9">
    <location>
        <begin position="113"/>
        <end position="131"/>
    </location>
</feature>
<dbReference type="InterPro" id="IPR027417">
    <property type="entry name" value="P-loop_NTPase"/>
</dbReference>
<dbReference type="InterPro" id="IPR038718">
    <property type="entry name" value="SNF2-like_sf"/>
</dbReference>
<evidence type="ECO:0000256" key="5">
    <source>
        <dbReference type="ARBA" id="ARBA00022806"/>
    </source>
</evidence>
<keyword evidence="7" id="KW-0175">Coiled coil</keyword>
<gene>
    <name evidence="12" type="ORF">RI543_000271</name>
</gene>
<keyword evidence="3" id="KW-0547">Nucleotide-binding</keyword>
<sequence length="918" mass="105615">MVVTRSLRSQSPQYLQKNKNKAVRYTEKEENDFTPDILVDSSDNEDSNLSGDDEDQEHTPIWLTDGISEDSDIALESDVEDQDDLILKGLLNDKNGGSASTLNSTDKNKGNGDGDDNDGDGGTDNNDDDETDEMTISLKLKKLDEFVKQSQVYSSIIADTLLKRTEELQEERNEELLREKDKQTTVTENGSTDTADIKQPPKKKQKKSITDYFKSITDYFTSTNKSKEDGKLSGSNSRTSKEDKDDLLNSIESIRSQQPGLLENCILKPYQLEGLNWLVTLYENGLNGILADEMGLGKTIQSIALLAFIYEMDTKGPFLIAAPLSTLDNWMNELAKFAPSIPVCKYYSTKGKKSRMQILKNFFKKNKYTGIVVTSYEIIMRDSNYIMSKEWKFLIVDEGHRLKNINSKLIKELKRINTSNRLLLTGTPLQNNLAELWSLLNFIMPDIFADFEIFNKWFDFKDFDLQSNSKKLNKVINDELEKNLITNLHTILKPFLLRRLKRTVLANILPPKREYIVNCPLTPIQKKFYQNTLKSNLRVTIFKELVKHFFTLNKDRIGYVSNKSIRQFINFKLRQQSDAVTPLLEVDGDDPSNTIFEMDKLYQKYLHQEILNKRTQSVMMQLRQIVDSTFLFYFPYLEPEEMTLEVLLQTSGKLQILQQLVIPLVKSGHKVLIFSQFYNMLDLLEDWCELNSLKSLRIDGSVDNETRKEEISKFNSTKDKHNVFLLSTRAAGLGINLVAADSVILFDSDWNPQVDLQAMDRCHRIGQDKPVIVYRLCCDNTIEHLILTRAANKRKLERLVIQMGRFNTLKKLALNEGSFLTQSAGIKPKSTNKELVTELSELLMSGSSSIGFRKETDEESERQDLLTEEELKELMDRSSYAYKVDRTINMPHITLFETTNKKVESSKLKEMRKERWMS</sequence>
<protein>
    <submittedName>
        <fullName evidence="12">Uncharacterized protein</fullName>
    </submittedName>
</protein>
<dbReference type="GO" id="GO:0005634">
    <property type="term" value="C:nucleus"/>
    <property type="evidence" value="ECO:0007669"/>
    <property type="project" value="UniProtKB-SubCell"/>
</dbReference>
<dbReference type="InterPro" id="IPR049730">
    <property type="entry name" value="SNF2/RAD54-like_C"/>
</dbReference>
<feature type="compositionally biased region" description="Basic and acidic residues" evidence="9">
    <location>
        <begin position="172"/>
        <end position="183"/>
    </location>
</feature>
<dbReference type="Pfam" id="PF00176">
    <property type="entry name" value="SNF2-rel_dom"/>
    <property type="match status" value="1"/>
</dbReference>
<evidence type="ECO:0000256" key="3">
    <source>
        <dbReference type="ARBA" id="ARBA00022741"/>
    </source>
</evidence>
<dbReference type="Gene3D" id="3.40.50.10810">
    <property type="entry name" value="Tandem AAA-ATPase domain"/>
    <property type="match status" value="1"/>
</dbReference>
<keyword evidence="4" id="KW-0378">Hydrolase</keyword>
<dbReference type="CDD" id="cd18793">
    <property type="entry name" value="SF2_C_SNF"/>
    <property type="match status" value="1"/>
</dbReference>
<feature type="compositionally biased region" description="Polar residues" evidence="9">
    <location>
        <begin position="184"/>
        <end position="194"/>
    </location>
</feature>
<comment type="similarity">
    <text evidence="2">Belongs to the SNF2/RAD54 helicase family.</text>
</comment>
<dbReference type="Pfam" id="PF00271">
    <property type="entry name" value="Helicase_C"/>
    <property type="match status" value="1"/>
</dbReference>
<feature type="region of interest" description="Disordered" evidence="9">
    <location>
        <begin position="225"/>
        <end position="245"/>
    </location>
</feature>
<feature type="region of interest" description="Disordered" evidence="9">
    <location>
        <begin position="1"/>
        <end position="64"/>
    </location>
</feature>
<dbReference type="GO" id="GO:0005524">
    <property type="term" value="F:ATP binding"/>
    <property type="evidence" value="ECO:0007669"/>
    <property type="project" value="UniProtKB-KW"/>
</dbReference>
<evidence type="ECO:0000256" key="4">
    <source>
        <dbReference type="ARBA" id="ARBA00022801"/>
    </source>
</evidence>
<feature type="region of interest" description="Disordered" evidence="9">
    <location>
        <begin position="172"/>
        <end position="209"/>
    </location>
</feature>
<dbReference type="FunFam" id="3.40.50.10810:FF:000015">
    <property type="entry name" value="lymphoid-specific helicase isoform X1"/>
    <property type="match status" value="1"/>
</dbReference>
<dbReference type="InterPro" id="IPR000330">
    <property type="entry name" value="SNF2_N"/>
</dbReference>
<reference evidence="13" key="1">
    <citation type="submission" date="2023-07" db="EMBL/GenBank/DDBJ databases">
        <title>A draft genome of Kazachstania heterogenica Y-27499.</title>
        <authorList>
            <person name="Donic C."/>
            <person name="Kralova J.S."/>
            <person name="Fidel L."/>
            <person name="Ben-Dor S."/>
            <person name="Jung S."/>
        </authorList>
    </citation>
    <scope>NUCLEOTIDE SEQUENCE [LARGE SCALE GENOMIC DNA]</scope>
    <source>
        <strain evidence="13">Y27499</strain>
    </source>
</reference>
<keyword evidence="5" id="KW-0347">Helicase</keyword>
<dbReference type="GO" id="GO:0004386">
    <property type="term" value="F:helicase activity"/>
    <property type="evidence" value="ECO:0007669"/>
    <property type="project" value="UniProtKB-KW"/>
</dbReference>
<evidence type="ECO:0000256" key="2">
    <source>
        <dbReference type="ARBA" id="ARBA00007025"/>
    </source>
</evidence>
<name>A0AAN7WPK8_9SACH</name>
<dbReference type="Gene3D" id="3.40.50.300">
    <property type="entry name" value="P-loop containing nucleotide triphosphate hydrolases"/>
    <property type="match status" value="1"/>
</dbReference>
<feature type="compositionally biased region" description="Polar residues" evidence="9">
    <location>
        <begin position="1"/>
        <end position="17"/>
    </location>
</feature>
<evidence type="ECO:0000256" key="9">
    <source>
        <dbReference type="SAM" id="MobiDB-lite"/>
    </source>
</evidence>
<dbReference type="PANTHER" id="PTHR10799">
    <property type="entry name" value="SNF2/RAD54 HELICASE FAMILY"/>
    <property type="match status" value="1"/>
</dbReference>
<feature type="compositionally biased region" description="Acidic residues" evidence="9">
    <location>
        <begin position="42"/>
        <end position="56"/>
    </location>
</feature>
<feature type="compositionally biased region" description="Polar residues" evidence="9">
    <location>
        <begin position="95"/>
        <end position="105"/>
    </location>
</feature>
<dbReference type="PROSITE" id="PS51194">
    <property type="entry name" value="HELICASE_CTER"/>
    <property type="match status" value="1"/>
</dbReference>
<dbReference type="Proteomes" id="UP001306508">
    <property type="component" value="Unassembled WGS sequence"/>
</dbReference>
<organism evidence="12 13">
    <name type="scientific">Arxiozyma heterogenica</name>
    <dbReference type="NCBI Taxonomy" id="278026"/>
    <lineage>
        <taxon>Eukaryota</taxon>
        <taxon>Fungi</taxon>
        <taxon>Dikarya</taxon>
        <taxon>Ascomycota</taxon>
        <taxon>Saccharomycotina</taxon>
        <taxon>Saccharomycetes</taxon>
        <taxon>Saccharomycetales</taxon>
        <taxon>Saccharomycetaceae</taxon>
        <taxon>Arxiozyma</taxon>
    </lineage>
</organism>
<feature type="domain" description="Helicase C-terminal" evidence="11">
    <location>
        <begin position="656"/>
        <end position="807"/>
    </location>
</feature>
<dbReference type="PROSITE" id="PS51192">
    <property type="entry name" value="HELICASE_ATP_BIND_1"/>
    <property type="match status" value="1"/>
</dbReference>
<dbReference type="SMART" id="SM00487">
    <property type="entry name" value="DEXDc"/>
    <property type="match status" value="1"/>
</dbReference>
<dbReference type="GO" id="GO:0016787">
    <property type="term" value="F:hydrolase activity"/>
    <property type="evidence" value="ECO:0007669"/>
    <property type="project" value="UniProtKB-KW"/>
</dbReference>
<comment type="caution">
    <text evidence="12">The sequence shown here is derived from an EMBL/GenBank/DDBJ whole genome shotgun (WGS) entry which is preliminary data.</text>
</comment>
<evidence type="ECO:0000313" key="12">
    <source>
        <dbReference type="EMBL" id="KAK5782335.1"/>
    </source>
</evidence>
<evidence type="ECO:0000256" key="1">
    <source>
        <dbReference type="ARBA" id="ARBA00004123"/>
    </source>
</evidence>
<dbReference type="InterPro" id="IPR001650">
    <property type="entry name" value="Helicase_C-like"/>
</dbReference>
<evidence type="ECO:0000256" key="8">
    <source>
        <dbReference type="ARBA" id="ARBA00023242"/>
    </source>
</evidence>
<accession>A0AAN7WPK8</accession>
<dbReference type="SUPFAM" id="SSF52540">
    <property type="entry name" value="P-loop containing nucleoside triphosphate hydrolases"/>
    <property type="match status" value="2"/>
</dbReference>
<proteinExistence type="inferred from homology"/>